<dbReference type="Proteomes" id="UP001232148">
    <property type="component" value="Unassembled WGS sequence"/>
</dbReference>
<keyword evidence="1" id="KW-0812">Transmembrane</keyword>
<evidence type="ECO:0000256" key="1">
    <source>
        <dbReference type="SAM" id="Phobius"/>
    </source>
</evidence>
<dbReference type="InterPro" id="IPR025363">
    <property type="entry name" value="DUF4267"/>
</dbReference>
<comment type="caution">
    <text evidence="2">The sequence shown here is derived from an EMBL/GenBank/DDBJ whole genome shotgun (WGS) entry which is preliminary data.</text>
</comment>
<proteinExistence type="predicted"/>
<feature type="transmembrane region" description="Helical" evidence="1">
    <location>
        <begin position="83"/>
        <end position="102"/>
    </location>
</feature>
<sequence>MSLNLASPFSPFPSLVLGTGLTFIGLLGLARPLALYDAFGLARPPADASPDPVSYAKSARDLAAGALFILLETYQEGSGNEDAVTALFAVAACVGIADWWIARRAGGKGAGRRVLWHLGGGVAMGAFAMWRFFY</sequence>
<keyword evidence="1" id="KW-1133">Transmembrane helix</keyword>
<protein>
    <submittedName>
        <fullName evidence="2">Uncharacterized protein</fullName>
    </submittedName>
</protein>
<dbReference type="EMBL" id="MU842821">
    <property type="protein sequence ID" value="KAK2033530.1"/>
    <property type="molecule type" value="Genomic_DNA"/>
</dbReference>
<keyword evidence="3" id="KW-1185">Reference proteome</keyword>
<gene>
    <name evidence="2" type="ORF">LX32DRAFT_704164</name>
</gene>
<organism evidence="2 3">
    <name type="scientific">Colletotrichum zoysiae</name>
    <dbReference type="NCBI Taxonomy" id="1216348"/>
    <lineage>
        <taxon>Eukaryota</taxon>
        <taxon>Fungi</taxon>
        <taxon>Dikarya</taxon>
        <taxon>Ascomycota</taxon>
        <taxon>Pezizomycotina</taxon>
        <taxon>Sordariomycetes</taxon>
        <taxon>Hypocreomycetidae</taxon>
        <taxon>Glomerellales</taxon>
        <taxon>Glomerellaceae</taxon>
        <taxon>Colletotrichum</taxon>
        <taxon>Colletotrichum graminicola species complex</taxon>
    </lineage>
</organism>
<dbReference type="Pfam" id="PF14087">
    <property type="entry name" value="DUF4267"/>
    <property type="match status" value="1"/>
</dbReference>
<dbReference type="AlphaFoldDB" id="A0AAD9HQP1"/>
<evidence type="ECO:0000313" key="2">
    <source>
        <dbReference type="EMBL" id="KAK2033530.1"/>
    </source>
</evidence>
<keyword evidence="1" id="KW-0472">Membrane</keyword>
<accession>A0AAD9HQP1</accession>
<evidence type="ECO:0000313" key="3">
    <source>
        <dbReference type="Proteomes" id="UP001232148"/>
    </source>
</evidence>
<feature type="transmembrane region" description="Helical" evidence="1">
    <location>
        <begin position="12"/>
        <end position="30"/>
    </location>
</feature>
<name>A0AAD9HQP1_9PEZI</name>
<feature type="transmembrane region" description="Helical" evidence="1">
    <location>
        <begin position="114"/>
        <end position="133"/>
    </location>
</feature>
<reference evidence="2" key="1">
    <citation type="submission" date="2021-06" db="EMBL/GenBank/DDBJ databases">
        <title>Comparative genomics, transcriptomics and evolutionary studies reveal genomic signatures of adaptation to plant cell wall in hemibiotrophic fungi.</title>
        <authorList>
            <consortium name="DOE Joint Genome Institute"/>
            <person name="Baroncelli R."/>
            <person name="Diaz J.F."/>
            <person name="Benocci T."/>
            <person name="Peng M."/>
            <person name="Battaglia E."/>
            <person name="Haridas S."/>
            <person name="Andreopoulos W."/>
            <person name="Labutti K."/>
            <person name="Pangilinan J."/>
            <person name="Floch G.L."/>
            <person name="Makela M.R."/>
            <person name="Henrissat B."/>
            <person name="Grigoriev I.V."/>
            <person name="Crouch J.A."/>
            <person name="De Vries R.P."/>
            <person name="Sukno S.A."/>
            <person name="Thon M.R."/>
        </authorList>
    </citation>
    <scope>NUCLEOTIDE SEQUENCE</scope>
    <source>
        <strain evidence="2">MAFF235873</strain>
    </source>
</reference>